<feature type="domain" description="Major facilitator superfamily (MFS) profile" evidence="8">
    <location>
        <begin position="34"/>
        <end position="447"/>
    </location>
</feature>
<feature type="transmembrane region" description="Helical" evidence="7">
    <location>
        <begin position="263"/>
        <end position="283"/>
    </location>
</feature>
<comment type="subcellular location">
    <subcellularLocation>
        <location evidence="1">Membrane</location>
        <topology evidence="1">Multi-pass membrane protein</topology>
    </subcellularLocation>
</comment>
<dbReference type="EMBL" id="JBFXLT010000006">
    <property type="protein sequence ID" value="KAL2820775.1"/>
    <property type="molecule type" value="Genomic_DNA"/>
</dbReference>
<dbReference type="SUPFAM" id="SSF103473">
    <property type="entry name" value="MFS general substrate transporter"/>
    <property type="match status" value="1"/>
</dbReference>
<keyword evidence="10" id="KW-1185">Reference proteome</keyword>
<dbReference type="Pfam" id="PF07690">
    <property type="entry name" value="MFS_1"/>
    <property type="match status" value="1"/>
</dbReference>
<dbReference type="PANTHER" id="PTHR43791">
    <property type="entry name" value="PERMEASE-RELATED"/>
    <property type="match status" value="1"/>
</dbReference>
<feature type="transmembrane region" description="Helical" evidence="7">
    <location>
        <begin position="130"/>
        <end position="148"/>
    </location>
</feature>
<evidence type="ECO:0000256" key="7">
    <source>
        <dbReference type="SAM" id="Phobius"/>
    </source>
</evidence>
<proteinExistence type="predicted"/>
<dbReference type="Proteomes" id="UP001610334">
    <property type="component" value="Unassembled WGS sequence"/>
</dbReference>
<reference evidence="9 10" key="1">
    <citation type="submission" date="2024-07" db="EMBL/GenBank/DDBJ databases">
        <title>Section-level genome sequencing and comparative genomics of Aspergillus sections Usti and Cavernicolus.</title>
        <authorList>
            <consortium name="Lawrence Berkeley National Laboratory"/>
            <person name="Nybo J.L."/>
            <person name="Vesth T.C."/>
            <person name="Theobald S."/>
            <person name="Frisvad J.C."/>
            <person name="Larsen T.O."/>
            <person name="Kjaerboelling I."/>
            <person name="Rothschild-Mancinelli K."/>
            <person name="Lyhne E.K."/>
            <person name="Kogle M.E."/>
            <person name="Barry K."/>
            <person name="Clum A."/>
            <person name="Na H."/>
            <person name="Ledsgaard L."/>
            <person name="Lin J."/>
            <person name="Lipzen A."/>
            <person name="Kuo A."/>
            <person name="Riley R."/>
            <person name="Mondo S."/>
            <person name="Labutti K."/>
            <person name="Haridas S."/>
            <person name="Pangalinan J."/>
            <person name="Salamov A.A."/>
            <person name="Simmons B.A."/>
            <person name="Magnuson J.K."/>
            <person name="Chen J."/>
            <person name="Drula E."/>
            <person name="Henrissat B."/>
            <person name="Wiebenga A."/>
            <person name="Lubbers R.J."/>
            <person name="Gomes A.C."/>
            <person name="Makela M.R."/>
            <person name="Stajich J."/>
            <person name="Grigoriev I.V."/>
            <person name="Mortensen U.H."/>
            <person name="De Vries R.P."/>
            <person name="Baker S.E."/>
            <person name="Andersen M.R."/>
        </authorList>
    </citation>
    <scope>NUCLEOTIDE SEQUENCE [LARGE SCALE GENOMIC DNA]</scope>
    <source>
        <strain evidence="9 10">CBS 588.65</strain>
    </source>
</reference>
<keyword evidence="2" id="KW-0813">Transport</keyword>
<feature type="region of interest" description="Disordered" evidence="6">
    <location>
        <begin position="460"/>
        <end position="479"/>
    </location>
</feature>
<dbReference type="InterPro" id="IPR020846">
    <property type="entry name" value="MFS_dom"/>
</dbReference>
<keyword evidence="4 7" id="KW-1133">Transmembrane helix</keyword>
<feature type="transmembrane region" description="Helical" evidence="7">
    <location>
        <begin position="32"/>
        <end position="50"/>
    </location>
</feature>
<keyword evidence="3 7" id="KW-0812">Transmembrane</keyword>
<protein>
    <submittedName>
        <fullName evidence="9">Major facilitator superfamily domain-containing protein</fullName>
    </submittedName>
</protein>
<evidence type="ECO:0000256" key="5">
    <source>
        <dbReference type="ARBA" id="ARBA00023136"/>
    </source>
</evidence>
<organism evidence="9 10">
    <name type="scientific">Aspergillus granulosus</name>
    <dbReference type="NCBI Taxonomy" id="176169"/>
    <lineage>
        <taxon>Eukaryota</taxon>
        <taxon>Fungi</taxon>
        <taxon>Dikarya</taxon>
        <taxon>Ascomycota</taxon>
        <taxon>Pezizomycotina</taxon>
        <taxon>Eurotiomycetes</taxon>
        <taxon>Eurotiomycetidae</taxon>
        <taxon>Eurotiales</taxon>
        <taxon>Aspergillaceae</taxon>
        <taxon>Aspergillus</taxon>
        <taxon>Aspergillus subgen. Nidulantes</taxon>
    </lineage>
</organism>
<evidence type="ECO:0000313" key="9">
    <source>
        <dbReference type="EMBL" id="KAL2820775.1"/>
    </source>
</evidence>
<feature type="transmembrane region" description="Helical" evidence="7">
    <location>
        <begin position="422"/>
        <end position="444"/>
    </location>
</feature>
<feature type="transmembrane region" description="Helical" evidence="7">
    <location>
        <begin position="389"/>
        <end position="410"/>
    </location>
</feature>
<feature type="transmembrane region" description="Helical" evidence="7">
    <location>
        <begin position="327"/>
        <end position="350"/>
    </location>
</feature>
<feature type="transmembrane region" description="Helical" evidence="7">
    <location>
        <begin position="160"/>
        <end position="181"/>
    </location>
</feature>
<evidence type="ECO:0000256" key="4">
    <source>
        <dbReference type="ARBA" id="ARBA00022989"/>
    </source>
</evidence>
<evidence type="ECO:0000256" key="1">
    <source>
        <dbReference type="ARBA" id="ARBA00004141"/>
    </source>
</evidence>
<evidence type="ECO:0000313" key="10">
    <source>
        <dbReference type="Proteomes" id="UP001610334"/>
    </source>
</evidence>
<evidence type="ECO:0000256" key="2">
    <source>
        <dbReference type="ARBA" id="ARBA00022448"/>
    </source>
</evidence>
<accession>A0ABR4HZ55</accession>
<feature type="transmembrane region" description="Helical" evidence="7">
    <location>
        <begin position="100"/>
        <end position="124"/>
    </location>
</feature>
<feature type="transmembrane region" description="Helical" evidence="7">
    <location>
        <begin position="70"/>
        <end position="88"/>
    </location>
</feature>
<dbReference type="InterPro" id="IPR011701">
    <property type="entry name" value="MFS"/>
</dbReference>
<feature type="transmembrane region" description="Helical" evidence="7">
    <location>
        <begin position="303"/>
        <end position="320"/>
    </location>
</feature>
<dbReference type="InterPro" id="IPR036259">
    <property type="entry name" value="MFS_trans_sf"/>
</dbReference>
<evidence type="ECO:0000256" key="6">
    <source>
        <dbReference type="SAM" id="MobiDB-lite"/>
    </source>
</evidence>
<evidence type="ECO:0000259" key="8">
    <source>
        <dbReference type="PROSITE" id="PS50850"/>
    </source>
</evidence>
<comment type="caution">
    <text evidence="9">The sequence shown here is derived from an EMBL/GenBank/DDBJ whole genome shotgun (WGS) entry which is preliminary data.</text>
</comment>
<dbReference type="PROSITE" id="PS50850">
    <property type="entry name" value="MFS"/>
    <property type="match status" value="1"/>
</dbReference>
<feature type="transmembrane region" description="Helical" evidence="7">
    <location>
        <begin position="356"/>
        <end position="377"/>
    </location>
</feature>
<feature type="transmembrane region" description="Helical" evidence="7">
    <location>
        <begin position="193"/>
        <end position="215"/>
    </location>
</feature>
<dbReference type="PANTHER" id="PTHR43791:SF52">
    <property type="entry name" value="TRANSPORTER, PUTATIVE (AFU_ORTHOLOGUE AFUA_1G11820)-RELATED"/>
    <property type="match status" value="1"/>
</dbReference>
<keyword evidence="5 7" id="KW-0472">Membrane</keyword>
<gene>
    <name evidence="9" type="ORF">BJX63DRAFT_418391</name>
</gene>
<dbReference type="Gene3D" id="1.20.1250.20">
    <property type="entry name" value="MFS general substrate transporter like domains"/>
    <property type="match status" value="2"/>
</dbReference>
<sequence>MLLSANTVFVFSRLSSKGRQSQSGKVLRKCDLHVVPILTVLFLFAFLDRINIGNARLLGLEDELGMEGHQYNIALFVFFIPYILFEVPSNMLLKKLRPSTWLSGIMAAWGIVTICQGVTGSFAGLVVCRVLIGALEAGFMPGSVYLINMYYRRHELQWRLNFFFSASIFAGAVSGFLAYAIANMEGVAGYRSWRWIFILEGIATVLVAIAAKFIIVDWPESAKFLTDDERAVLLRRLAEDQGEAQMNRLDKASMRRAFSDPKIYLGPIMYFGIVNTGYAVSFFTPTILEQLGWTKLRAQVMSIPIYAVAMVITLSTAYLSDRLKHRYAFTLTGCLIATMGYILLLSQASIPVGARYFALFAITGGGYLTQPILMGWLSNNMAGHYKQSIASAMQIGFGNCGGLVASNIFFDDEAPGYKTGFGVSLGMTWVCGVSCFVFLMYLVSENRAREQGKRDARYELPAEERENLGDDHPSFRFTY</sequence>
<evidence type="ECO:0000256" key="3">
    <source>
        <dbReference type="ARBA" id="ARBA00022692"/>
    </source>
</evidence>
<name>A0ABR4HZ55_9EURO</name>